<proteinExistence type="inferred from homology"/>
<sequence length="362" mass="40651">MSEPSVTVIIPSVRNHEELDIVLKGLKKQTYSGQIETVVVGPTNDPGKDVSLENNIRFIDDEGSRTRADACNIAIKSTSSELILFTDDDVIVPKDWVKKLVSWFEDEEVSGVGGPNFAPVDESTMWQQVIDVAFCSTIFTAGTNYGKVGKKDLDEVNQLPGVNCAYRRSVLEEVNGFDEGAIGAEDVMLDHRIRMTGKKLWTDRTAIMWHRRRDLSRVKKQIRNYGLVRTLASHEYPELRAPTHTAVAFFPPIVIAAFGFFFWGLVNGGLAWPDFWDIRLSTVPMGLPRLGVHTLPTLILLYNLLAWYGSWKGNSPSKSKKTIFLSSIATYTLHWNYGMGVITGWIRILRGKSGLQIDDRSR</sequence>
<dbReference type="InterPro" id="IPR001173">
    <property type="entry name" value="Glyco_trans_2-like"/>
</dbReference>
<reference evidence="6" key="1">
    <citation type="submission" date="2014-11" db="EMBL/GenBank/DDBJ databases">
        <authorList>
            <person name="Tripathy S."/>
        </authorList>
    </citation>
    <scope>NUCLEOTIDE SEQUENCE</scope>
</reference>
<dbReference type="GO" id="GO:0016757">
    <property type="term" value="F:glycosyltransferase activity"/>
    <property type="evidence" value="ECO:0007669"/>
    <property type="project" value="UniProtKB-KW"/>
</dbReference>
<dbReference type="SUPFAM" id="SSF53448">
    <property type="entry name" value="Nucleotide-diphospho-sugar transferases"/>
    <property type="match status" value="1"/>
</dbReference>
<accession>A0A0R7K3W1</accession>
<dbReference type="EMBL" id="KP211915">
    <property type="protein sequence ID" value="AKQ06009.1"/>
    <property type="molecule type" value="Genomic_DNA"/>
</dbReference>
<keyword evidence="4" id="KW-0472">Membrane</keyword>
<evidence type="ECO:0000256" key="2">
    <source>
        <dbReference type="ARBA" id="ARBA00022676"/>
    </source>
</evidence>
<comment type="similarity">
    <text evidence="1">Belongs to the glycosyltransferase 2 family.</text>
</comment>
<dbReference type="PANTHER" id="PTHR43179:SF12">
    <property type="entry name" value="GALACTOFURANOSYLTRANSFERASE GLFT2"/>
    <property type="match status" value="1"/>
</dbReference>
<dbReference type="InterPro" id="IPR029044">
    <property type="entry name" value="Nucleotide-diphossugar_trans"/>
</dbReference>
<dbReference type="PANTHER" id="PTHR43179">
    <property type="entry name" value="RHAMNOSYLTRANSFERASE WBBL"/>
    <property type="match status" value="1"/>
</dbReference>
<evidence type="ECO:0000256" key="1">
    <source>
        <dbReference type="ARBA" id="ARBA00006739"/>
    </source>
</evidence>
<keyword evidence="4" id="KW-1133">Transmembrane helix</keyword>
<evidence type="ECO:0000259" key="5">
    <source>
        <dbReference type="Pfam" id="PF00535"/>
    </source>
</evidence>
<keyword evidence="3" id="KW-0808">Transferase</keyword>
<feature type="domain" description="Glycosyltransferase 2-like" evidence="5">
    <location>
        <begin position="7"/>
        <end position="173"/>
    </location>
</feature>
<evidence type="ECO:0000313" key="6">
    <source>
        <dbReference type="EMBL" id="AKQ06009.1"/>
    </source>
</evidence>
<protein>
    <recommendedName>
        <fullName evidence="5">Glycosyltransferase 2-like domain-containing protein</fullName>
    </recommendedName>
</protein>
<dbReference type="Gene3D" id="3.90.550.10">
    <property type="entry name" value="Spore Coat Polysaccharide Biosynthesis Protein SpsA, Chain A"/>
    <property type="match status" value="1"/>
</dbReference>
<feature type="transmembrane region" description="Helical" evidence="4">
    <location>
        <begin position="246"/>
        <end position="270"/>
    </location>
</feature>
<feature type="transmembrane region" description="Helical" evidence="4">
    <location>
        <begin position="323"/>
        <end position="346"/>
    </location>
</feature>
<dbReference type="Pfam" id="PF00535">
    <property type="entry name" value="Glycos_transf_2"/>
    <property type="match status" value="1"/>
</dbReference>
<evidence type="ECO:0000256" key="3">
    <source>
        <dbReference type="ARBA" id="ARBA00022679"/>
    </source>
</evidence>
<evidence type="ECO:0000256" key="4">
    <source>
        <dbReference type="SAM" id="Phobius"/>
    </source>
</evidence>
<dbReference type="AlphaFoldDB" id="A0A0R7K3W1"/>
<keyword evidence="4" id="KW-0812">Transmembrane</keyword>
<reference evidence="6" key="2">
    <citation type="journal article" date="2015" name="ISME J.">
        <title>A new class of marine Euryarchaeota group II from the Mediterranean deep chlorophyll maximum.</title>
        <authorList>
            <person name="Martin-Cuadrado A.B."/>
            <person name="Garcia-Heredia I."/>
            <person name="Molto A.G."/>
            <person name="Lopez-Ubeda R."/>
            <person name="Kimes N."/>
            <person name="Lopez-Garcia P."/>
            <person name="Moreira D."/>
            <person name="Rodriguez-Valera F."/>
        </authorList>
    </citation>
    <scope>NUCLEOTIDE SEQUENCE</scope>
</reference>
<organism evidence="6">
    <name type="scientific">uncultured Poseidoniia archaeon</name>
    <dbReference type="NCBI Taxonomy" id="1697135"/>
    <lineage>
        <taxon>Archaea</taxon>
        <taxon>Methanobacteriati</taxon>
        <taxon>Thermoplasmatota</taxon>
        <taxon>Candidatus Poseidoniia</taxon>
        <taxon>environmental samples</taxon>
    </lineage>
</organism>
<keyword evidence="2" id="KW-0328">Glycosyltransferase</keyword>
<name>A0A0R7K3W1_9ARCH</name>
<feature type="transmembrane region" description="Helical" evidence="4">
    <location>
        <begin position="290"/>
        <end position="311"/>
    </location>
</feature>